<feature type="compositionally biased region" description="Basic and acidic residues" evidence="2">
    <location>
        <begin position="260"/>
        <end position="277"/>
    </location>
</feature>
<feature type="compositionally biased region" description="Basic and acidic residues" evidence="2">
    <location>
        <begin position="331"/>
        <end position="359"/>
    </location>
</feature>
<dbReference type="PANTHER" id="PTHR46557:SF1">
    <property type="entry name" value="SERINE_THREONINE-PROTEIN PHOSPHATASE 1 REGULATORY SUBUNIT 10"/>
    <property type="match status" value="1"/>
</dbReference>
<protein>
    <recommendedName>
        <fullName evidence="3">TFIIS N-terminal domain-containing protein</fullName>
    </recommendedName>
</protein>
<dbReference type="GO" id="GO:0000785">
    <property type="term" value="C:chromatin"/>
    <property type="evidence" value="ECO:0007669"/>
    <property type="project" value="TreeGrafter"/>
</dbReference>
<dbReference type="PANTHER" id="PTHR46557">
    <property type="entry name" value="SERINE/THREONINE-PROTEIN PHOSPHATASE 1 REGULATORY SUBUNIT 10-RELATED"/>
    <property type="match status" value="1"/>
</dbReference>
<evidence type="ECO:0000256" key="1">
    <source>
        <dbReference type="PROSITE-ProRule" id="PRU00649"/>
    </source>
</evidence>
<proteinExistence type="predicted"/>
<reference evidence="4" key="1">
    <citation type="submission" date="2022-03" db="EMBL/GenBank/DDBJ databases">
        <authorList>
            <person name="Sayadi A."/>
        </authorList>
    </citation>
    <scope>NUCLEOTIDE SEQUENCE</scope>
</reference>
<dbReference type="EMBL" id="CAKOFQ010007127">
    <property type="protein sequence ID" value="CAH1991910.1"/>
    <property type="molecule type" value="Genomic_DNA"/>
</dbReference>
<feature type="region of interest" description="Disordered" evidence="2">
    <location>
        <begin position="168"/>
        <end position="464"/>
    </location>
</feature>
<feature type="compositionally biased region" description="Basic and acidic residues" evidence="2">
    <location>
        <begin position="204"/>
        <end position="216"/>
    </location>
</feature>
<keyword evidence="1" id="KW-0539">Nucleus</keyword>
<evidence type="ECO:0000313" key="5">
    <source>
        <dbReference type="Proteomes" id="UP001152888"/>
    </source>
</evidence>
<gene>
    <name evidence="4" type="ORF">ACAOBT_LOCUS20547</name>
</gene>
<accession>A0A9P0LC46</accession>
<dbReference type="GO" id="GO:0072357">
    <property type="term" value="C:PTW/PP1 phosphatase complex"/>
    <property type="evidence" value="ECO:0007669"/>
    <property type="project" value="TreeGrafter"/>
</dbReference>
<dbReference type="InterPro" id="IPR035441">
    <property type="entry name" value="TFIIS/LEDGF_dom_sf"/>
</dbReference>
<dbReference type="OrthoDB" id="2138378at2759"/>
<feature type="compositionally biased region" description="Basic and acidic residues" evidence="2">
    <location>
        <begin position="455"/>
        <end position="464"/>
    </location>
</feature>
<feature type="compositionally biased region" description="Basic and acidic residues" evidence="2">
    <location>
        <begin position="299"/>
        <end position="318"/>
    </location>
</feature>
<feature type="domain" description="TFIIS N-terminal" evidence="3">
    <location>
        <begin position="71"/>
        <end position="145"/>
    </location>
</feature>
<comment type="caution">
    <text evidence="4">The sequence shown here is derived from an EMBL/GenBank/DDBJ whole genome shotgun (WGS) entry which is preliminary data.</text>
</comment>
<sequence>MPRIDPLQLLKCFSPFLTPEGGILSREEVPRLVDLMMKFSKKLVSKCVYILILKHTQTDFVDLFMAGGGWHLIQTWLQDAIHNSNWELVKEVLGLLLMTPVDVERLKLNILPKLVKSLSRREEQDGVAQLSNQLVQQWLSVVKSNTASQQQPPNAPAVPETNKNATPVEAASAPAVTEQAVEEKKENAEPETVPSSTFYSGPNKNDEDVKDEKPEATETAPIEMVEEDTEKEKEREKEKSKDKDDKHKSSSRSKSSSSSSRDKDRDRHRDKDKDRKKSSSSSKSSRDKDRSKSSSSSSSKDKDRDRDRKDRDRHKSNGEIKSSSGRSSSSSKDKKDSSKSKDSKDSKEKQAEKDKDTLAKLKPPTIDKLGKIPKKTSAVDEKTEKEKEELDKIKKKFSVGVKKNSEERPKTVKVFNSKMRSTGLEEEVKPAPPRPVKKPTPSVQLPTIPMKRPSPPREHKEPAIPPEKKLKMDKVDLPERPGGVKLIPPKPKRKCPSSLSYSRALFVFSGGIQTGNVAPLTFPGKDAELSCMVLPPGPLLMLGAVWYHQKGTVVQGKWLRVFSLLLLSILDGIHKFIMFWSKNMYGRRWKVVMEAGGIG</sequence>
<name>A0A9P0LC46_ACAOB</name>
<evidence type="ECO:0000259" key="3">
    <source>
        <dbReference type="PROSITE" id="PS51319"/>
    </source>
</evidence>
<dbReference type="AlphaFoldDB" id="A0A9P0LC46"/>
<dbReference type="InterPro" id="IPR017923">
    <property type="entry name" value="TFIIS_N"/>
</dbReference>
<dbReference type="Gene3D" id="1.20.930.10">
    <property type="entry name" value="Conserved domain common to transcription factors TFIIS, elongin A, CRSP70"/>
    <property type="match status" value="1"/>
</dbReference>
<dbReference type="GO" id="GO:0005634">
    <property type="term" value="C:nucleus"/>
    <property type="evidence" value="ECO:0007669"/>
    <property type="project" value="UniProtKB-SubCell"/>
</dbReference>
<evidence type="ECO:0000256" key="2">
    <source>
        <dbReference type="SAM" id="MobiDB-lite"/>
    </source>
</evidence>
<comment type="subcellular location">
    <subcellularLocation>
        <location evidence="1">Nucleus</location>
    </subcellularLocation>
</comment>
<dbReference type="PROSITE" id="PS51319">
    <property type="entry name" value="TFIIS_N"/>
    <property type="match status" value="1"/>
</dbReference>
<dbReference type="SUPFAM" id="SSF47676">
    <property type="entry name" value="Conserved domain common to transcription factors TFIIS, elongin A, CRSP70"/>
    <property type="match status" value="1"/>
</dbReference>
<feature type="compositionally biased region" description="Polar residues" evidence="2">
    <location>
        <begin position="193"/>
        <end position="203"/>
    </location>
</feature>
<dbReference type="Proteomes" id="UP001152888">
    <property type="component" value="Unassembled WGS sequence"/>
</dbReference>
<feature type="compositionally biased region" description="Basic and acidic residues" evidence="2">
    <location>
        <begin position="230"/>
        <end position="248"/>
    </location>
</feature>
<dbReference type="GO" id="GO:0008157">
    <property type="term" value="F:protein phosphatase 1 binding"/>
    <property type="evidence" value="ECO:0007669"/>
    <property type="project" value="TreeGrafter"/>
</dbReference>
<keyword evidence="5" id="KW-1185">Reference proteome</keyword>
<organism evidence="4 5">
    <name type="scientific">Acanthoscelides obtectus</name>
    <name type="common">Bean weevil</name>
    <name type="synonym">Bruchus obtectus</name>
    <dbReference type="NCBI Taxonomy" id="200917"/>
    <lineage>
        <taxon>Eukaryota</taxon>
        <taxon>Metazoa</taxon>
        <taxon>Ecdysozoa</taxon>
        <taxon>Arthropoda</taxon>
        <taxon>Hexapoda</taxon>
        <taxon>Insecta</taxon>
        <taxon>Pterygota</taxon>
        <taxon>Neoptera</taxon>
        <taxon>Endopterygota</taxon>
        <taxon>Coleoptera</taxon>
        <taxon>Polyphaga</taxon>
        <taxon>Cucujiformia</taxon>
        <taxon>Chrysomeloidea</taxon>
        <taxon>Chrysomelidae</taxon>
        <taxon>Bruchinae</taxon>
        <taxon>Bruchini</taxon>
        <taxon>Acanthoscelides</taxon>
    </lineage>
</organism>
<feature type="compositionally biased region" description="Low complexity" evidence="2">
    <location>
        <begin position="321"/>
        <end position="330"/>
    </location>
</feature>
<feature type="compositionally biased region" description="Basic and acidic residues" evidence="2">
    <location>
        <begin position="377"/>
        <end position="392"/>
    </location>
</feature>
<evidence type="ECO:0000313" key="4">
    <source>
        <dbReference type="EMBL" id="CAH1991910.1"/>
    </source>
</evidence>